<organism evidence="3 4">
    <name type="scientific">Yinghuangia soli</name>
    <dbReference type="NCBI Taxonomy" id="2908204"/>
    <lineage>
        <taxon>Bacteria</taxon>
        <taxon>Bacillati</taxon>
        <taxon>Actinomycetota</taxon>
        <taxon>Actinomycetes</taxon>
        <taxon>Kitasatosporales</taxon>
        <taxon>Streptomycetaceae</taxon>
        <taxon>Yinghuangia</taxon>
    </lineage>
</organism>
<dbReference type="EMBL" id="JAKFHA010000051">
    <property type="protein sequence ID" value="MCF2533553.1"/>
    <property type="molecule type" value="Genomic_DNA"/>
</dbReference>
<evidence type="ECO:0000313" key="3">
    <source>
        <dbReference type="EMBL" id="MCF2533553.1"/>
    </source>
</evidence>
<sequence length="504" mass="53417">MPDAQDSPAVPPPPRTPFGVRLAELAAEAPDRPALTDHERTVTRAELESRTNRLARAYAALGVGEGSYVTIGLPNGVEFLEAAVAAWKLGATPQPLSYRLPPRELNAVLDLVKPALVVGIPGAEGATTVPRGFVPGPEHSDAPLPAAIAPSFKAPTSGGSSGTPKVILSADEAIAENVLPLGALVRLEPGSVQLTTGPLSHNGPFLVSTVGLLNGTHNILMPRFDAATALDLVARHGVEWMYTVPTMLHRFAKLPAEERDAADLGSLRTVLTLAALCPQWLKEFCVGWLGADRMLEVYAATEAHAITLIDGHGWMAKPGSVGQVVAGEIEVRDPEGRKLPAGEIGELWMRRGPDGATTYRYIGARPRAAGDGWESVGDLGSIDADGFLHLADRSDDMFVVGGANVYPAEVEGALDEHPAVLSSCVLGLPDEEYGSVVHAIVQTDGDLTDEELLDHLRERLVAYKLPRSIERSSEPLRDDAGKVRRSRLRADRIAARAASEAGTG</sequence>
<dbReference type="PANTHER" id="PTHR43201">
    <property type="entry name" value="ACYL-COA SYNTHETASE"/>
    <property type="match status" value="1"/>
</dbReference>
<dbReference type="Proteomes" id="UP001165378">
    <property type="component" value="Unassembled WGS sequence"/>
</dbReference>
<dbReference type="InterPro" id="IPR025110">
    <property type="entry name" value="AMP-bd_C"/>
</dbReference>
<reference evidence="3" key="1">
    <citation type="submission" date="2022-01" db="EMBL/GenBank/DDBJ databases">
        <title>Genome-Based Taxonomic Classification of the Phylum Actinobacteria.</title>
        <authorList>
            <person name="Gao Y."/>
        </authorList>
    </citation>
    <scope>NUCLEOTIDE SEQUENCE</scope>
    <source>
        <strain evidence="3">KLBMP 8922</strain>
    </source>
</reference>
<evidence type="ECO:0000259" key="1">
    <source>
        <dbReference type="Pfam" id="PF00501"/>
    </source>
</evidence>
<comment type="caution">
    <text evidence="3">The sequence shown here is derived from an EMBL/GenBank/DDBJ whole genome shotgun (WGS) entry which is preliminary data.</text>
</comment>
<evidence type="ECO:0000313" key="4">
    <source>
        <dbReference type="Proteomes" id="UP001165378"/>
    </source>
</evidence>
<dbReference type="Gene3D" id="3.40.50.12780">
    <property type="entry name" value="N-terminal domain of ligase-like"/>
    <property type="match status" value="1"/>
</dbReference>
<keyword evidence="4" id="KW-1185">Reference proteome</keyword>
<dbReference type="Pfam" id="PF13193">
    <property type="entry name" value="AMP-binding_C"/>
    <property type="match status" value="1"/>
</dbReference>
<dbReference type="InterPro" id="IPR045851">
    <property type="entry name" value="AMP-bd_C_sf"/>
</dbReference>
<dbReference type="SUPFAM" id="SSF56801">
    <property type="entry name" value="Acetyl-CoA synthetase-like"/>
    <property type="match status" value="1"/>
</dbReference>
<dbReference type="InterPro" id="IPR042099">
    <property type="entry name" value="ANL_N_sf"/>
</dbReference>
<protein>
    <submittedName>
        <fullName evidence="3">AMP-binding protein</fullName>
    </submittedName>
</protein>
<proteinExistence type="predicted"/>
<gene>
    <name evidence="3" type="ORF">LZ495_40930</name>
</gene>
<dbReference type="RefSeq" id="WP_235058327.1">
    <property type="nucleotide sequence ID" value="NZ_JAKFHA010000051.1"/>
</dbReference>
<name>A0AA41Q8H7_9ACTN</name>
<dbReference type="GO" id="GO:0006631">
    <property type="term" value="P:fatty acid metabolic process"/>
    <property type="evidence" value="ECO:0007669"/>
    <property type="project" value="TreeGrafter"/>
</dbReference>
<dbReference type="Gene3D" id="3.30.300.30">
    <property type="match status" value="1"/>
</dbReference>
<feature type="domain" description="AMP-dependent synthetase/ligase" evidence="1">
    <location>
        <begin position="24"/>
        <end position="355"/>
    </location>
</feature>
<accession>A0AA41Q8H7</accession>
<dbReference type="PANTHER" id="PTHR43201:SF32">
    <property type="entry name" value="2-SUCCINYLBENZOATE--COA LIGASE, CHLOROPLASTIC_PEROXISOMAL"/>
    <property type="match status" value="1"/>
</dbReference>
<dbReference type="AlphaFoldDB" id="A0AA41Q8H7"/>
<evidence type="ECO:0000259" key="2">
    <source>
        <dbReference type="Pfam" id="PF13193"/>
    </source>
</evidence>
<dbReference type="InterPro" id="IPR000873">
    <property type="entry name" value="AMP-dep_synth/lig_dom"/>
</dbReference>
<feature type="domain" description="AMP-binding enzyme C-terminal" evidence="2">
    <location>
        <begin position="409"/>
        <end position="470"/>
    </location>
</feature>
<dbReference type="Pfam" id="PF00501">
    <property type="entry name" value="AMP-binding"/>
    <property type="match status" value="1"/>
</dbReference>
<dbReference type="GO" id="GO:0031956">
    <property type="term" value="F:medium-chain fatty acid-CoA ligase activity"/>
    <property type="evidence" value="ECO:0007669"/>
    <property type="project" value="TreeGrafter"/>
</dbReference>